<protein>
    <submittedName>
        <fullName evidence="1">Uncharacterized protein</fullName>
    </submittedName>
</protein>
<evidence type="ECO:0000313" key="2">
    <source>
        <dbReference type="Proteomes" id="UP000256562"/>
    </source>
</evidence>
<dbReference type="Proteomes" id="UP000256562">
    <property type="component" value="Unassembled WGS sequence"/>
</dbReference>
<proteinExistence type="predicted"/>
<dbReference type="EMBL" id="QKXQ01000636">
    <property type="protein sequence ID" value="REH90058.1"/>
    <property type="molecule type" value="Genomic_DNA"/>
</dbReference>
<dbReference type="AlphaFoldDB" id="A0A3E0IL90"/>
<name>A0A3E0IL90_9STAP</name>
<sequence length="79" mass="8828">MSQAMNTMVPMDNPLTMVVDSAIKITNVRLNMALNKICHFKRRDGEGVLLSFAILIGMLKRANPTCNMKITYNEGSCHI</sequence>
<comment type="caution">
    <text evidence="1">The sequence shown here is derived from an EMBL/GenBank/DDBJ whole genome shotgun (WGS) entry which is preliminary data.</text>
</comment>
<organism evidence="1 2">
    <name type="scientific">Staphylococcus felis</name>
    <dbReference type="NCBI Taxonomy" id="46127"/>
    <lineage>
        <taxon>Bacteria</taxon>
        <taxon>Bacillati</taxon>
        <taxon>Bacillota</taxon>
        <taxon>Bacilli</taxon>
        <taxon>Bacillales</taxon>
        <taxon>Staphylococcaceae</taxon>
        <taxon>Staphylococcus</taxon>
    </lineage>
</organism>
<reference evidence="1 2" key="1">
    <citation type="journal article" date="2018" name="Vet. Microbiol.">
        <title>Characterisation of Staphylococcus felis isolated from cats using whole genome sequencing.</title>
        <authorList>
            <person name="Worthing K."/>
            <person name="Pang S."/>
            <person name="Trott D.J."/>
            <person name="Abraham S."/>
            <person name="Coombs G.W."/>
            <person name="Jordan D."/>
            <person name="McIntyre L."/>
            <person name="Davies M.R."/>
            <person name="Norris J."/>
        </authorList>
    </citation>
    <scope>NUCLEOTIDE SEQUENCE [LARGE SCALE GENOMIC DNA]</scope>
    <source>
        <strain evidence="1 2">F9</strain>
    </source>
</reference>
<accession>A0A3E0IL90</accession>
<gene>
    <name evidence="1" type="ORF">DOS83_12785</name>
</gene>
<evidence type="ECO:0000313" key="1">
    <source>
        <dbReference type="EMBL" id="REH90058.1"/>
    </source>
</evidence>